<gene>
    <name evidence="2" type="primary">28956690</name>
</gene>
<dbReference type="Proteomes" id="UP000002489">
    <property type="component" value="Unassembled WGS sequence"/>
</dbReference>
<feature type="compositionally biased region" description="Polar residues" evidence="1">
    <location>
        <begin position="351"/>
        <end position="361"/>
    </location>
</feature>
<evidence type="ECO:0000256" key="1">
    <source>
        <dbReference type="SAM" id="MobiDB-lite"/>
    </source>
</evidence>
<reference evidence="3" key="1">
    <citation type="journal article" date="2012" name="Mol. Plant Microbe Interact.">
        <title>A highly conserved effector in Fusarium oxysporum is required for full virulence on Arabidopsis.</title>
        <authorList>
            <person name="Thatcher L.F."/>
            <person name="Gardiner D.M."/>
            <person name="Kazan K."/>
            <person name="Manners J."/>
        </authorList>
    </citation>
    <scope>NUCLEOTIDE SEQUENCE [LARGE SCALE GENOMIC DNA]</scope>
    <source>
        <strain evidence="3">Fo5176</strain>
    </source>
</reference>
<dbReference type="Gene3D" id="3.40.970.10">
    <property type="entry name" value="Ribonuclease H1, N-terminal domain"/>
    <property type="match status" value="1"/>
</dbReference>
<organism evidence="2 3">
    <name type="scientific">Fusarium oxysporum (strain Fo5176)</name>
    <name type="common">Fusarium vascular wilt</name>
    <dbReference type="NCBI Taxonomy" id="660025"/>
    <lineage>
        <taxon>Eukaryota</taxon>
        <taxon>Fungi</taxon>
        <taxon>Dikarya</taxon>
        <taxon>Ascomycota</taxon>
        <taxon>Pezizomycotina</taxon>
        <taxon>Sordariomycetes</taxon>
        <taxon>Hypocreomycetidae</taxon>
        <taxon>Hypocreales</taxon>
        <taxon>Nectriaceae</taxon>
        <taxon>Fusarium</taxon>
        <taxon>Fusarium oxysporum species complex</taxon>
    </lineage>
</organism>
<reference evidence="2" key="2">
    <citation type="submission" date="2025-08" db="UniProtKB">
        <authorList>
            <consortium name="EnsemblFungi"/>
        </authorList>
    </citation>
    <scope>IDENTIFICATION</scope>
    <source>
        <strain evidence="2">4287 / CBS 123668 / FGSC 9935 / NRRL 34936</strain>
    </source>
</reference>
<feature type="compositionally biased region" description="Polar residues" evidence="1">
    <location>
        <begin position="310"/>
        <end position="321"/>
    </location>
</feature>
<feature type="region of interest" description="Disordered" evidence="1">
    <location>
        <begin position="168"/>
        <end position="527"/>
    </location>
</feature>
<feature type="compositionally biased region" description="Low complexity" evidence="1">
    <location>
        <begin position="459"/>
        <end position="477"/>
    </location>
</feature>
<protein>
    <submittedName>
        <fullName evidence="2">Uncharacterized protein</fullName>
    </submittedName>
</protein>
<dbReference type="VEuPathDB" id="FungiDB:FOXG_15674"/>
<accession>A0A0D2YH82</accession>
<evidence type="ECO:0000313" key="3">
    <source>
        <dbReference type="Proteomes" id="UP000002489"/>
    </source>
</evidence>
<feature type="compositionally biased region" description="Polar residues" evidence="1">
    <location>
        <begin position="328"/>
        <end position="337"/>
    </location>
</feature>
<dbReference type="EnsemblFungi" id="FOXG_15674T0">
    <property type="protein sequence ID" value="FOXG_15674P0"/>
    <property type="gene ID" value="FOXG_15674"/>
</dbReference>
<dbReference type="InterPro" id="IPR009027">
    <property type="entry name" value="Ribosomal_bL9/RNase_H1_N"/>
</dbReference>
<feature type="compositionally biased region" description="Basic and acidic residues" evidence="1">
    <location>
        <begin position="198"/>
        <end position="211"/>
    </location>
</feature>
<dbReference type="InterPro" id="IPR037056">
    <property type="entry name" value="RNase_H1_N_sf"/>
</dbReference>
<dbReference type="AlphaFoldDB" id="A0A0D2YH82"/>
<evidence type="ECO:0000313" key="2">
    <source>
        <dbReference type="EnsemblFungi" id="FOXG_15674P0"/>
    </source>
</evidence>
<feature type="compositionally biased region" description="Basic and acidic residues" evidence="1">
    <location>
        <begin position="364"/>
        <end position="377"/>
    </location>
</feature>
<proteinExistence type="predicted"/>
<feature type="compositionally biased region" description="Polar residues" evidence="1">
    <location>
        <begin position="402"/>
        <end position="416"/>
    </location>
</feature>
<dbReference type="Pfam" id="PF01693">
    <property type="entry name" value="Cauli_VI"/>
    <property type="match status" value="1"/>
</dbReference>
<dbReference type="InterPro" id="IPR011320">
    <property type="entry name" value="RNase_H1_N"/>
</dbReference>
<feature type="compositionally biased region" description="Polar residues" evidence="1">
    <location>
        <begin position="180"/>
        <end position="196"/>
    </location>
</feature>
<dbReference type="SUPFAM" id="SSF55658">
    <property type="entry name" value="L9 N-domain-like"/>
    <property type="match status" value="1"/>
</dbReference>
<sequence>MAKFYAIARGFKAGIAHDEDTRKILTNNYKDNSNQSFKTRVEAEEWLDKKLGVQHGDWPDIYEEDAIAARHAADTEKAARNAESTAVSQAAAVYRAEERRRAIAEATLRGKKAVLAPAIDRFSQPTSSSYSSLPFLRGPASLAAFRAELLEAFGNVCDRYGLRDAPATTKFRLPAPEPSSPSRRTGTVNTLPSSPQDKLPRVNEFVFERKYQAPGSPTPSFLKPEDTRKGRSVQRRSPFQPVNSPHDKWGSKKTSYRGSIQPARAASSQKSAISDDEDDASSNPFSSDSEASEESPPRIQRSRKAAHVSSKPTADTTSLKSSNRRFQEPNSAFSDSITQKKHGRAEPRSRTAPSHSQLTPSSHRKGDDSRAKRDKTARSPPATFEMASVKRRRLETIDDLFSTASGISTPRQSSVRKTSRTESVGEMPPSKKAKHSPNNIKKPVSSGRKPHSDSEDYEGPISIPSDIDSGSDSGRSPSPRHSKRKADDNPDSSDPGSEPEKSDSDASDNSGASIPLTSRRSKRSKRW</sequence>
<name>A0A0D2YH82_FUSOF</name>